<gene>
    <name evidence="1" type="ORF">SAY86_009375</name>
</gene>
<evidence type="ECO:0000313" key="1">
    <source>
        <dbReference type="EMBL" id="KAK4774440.1"/>
    </source>
</evidence>
<reference evidence="1 2" key="1">
    <citation type="journal article" date="2023" name="Hortic Res">
        <title>Pangenome of water caltrop reveals structural variations and asymmetric subgenome divergence after allopolyploidization.</title>
        <authorList>
            <person name="Zhang X."/>
            <person name="Chen Y."/>
            <person name="Wang L."/>
            <person name="Yuan Y."/>
            <person name="Fang M."/>
            <person name="Shi L."/>
            <person name="Lu R."/>
            <person name="Comes H.P."/>
            <person name="Ma Y."/>
            <person name="Chen Y."/>
            <person name="Huang G."/>
            <person name="Zhou Y."/>
            <person name="Zheng Z."/>
            <person name="Qiu Y."/>
        </authorList>
    </citation>
    <scope>NUCLEOTIDE SEQUENCE [LARGE SCALE GENOMIC DNA]</scope>
    <source>
        <strain evidence="1">F231</strain>
    </source>
</reference>
<organism evidence="1 2">
    <name type="scientific">Trapa natans</name>
    <name type="common">Water chestnut</name>
    <dbReference type="NCBI Taxonomy" id="22666"/>
    <lineage>
        <taxon>Eukaryota</taxon>
        <taxon>Viridiplantae</taxon>
        <taxon>Streptophyta</taxon>
        <taxon>Embryophyta</taxon>
        <taxon>Tracheophyta</taxon>
        <taxon>Spermatophyta</taxon>
        <taxon>Magnoliopsida</taxon>
        <taxon>eudicotyledons</taxon>
        <taxon>Gunneridae</taxon>
        <taxon>Pentapetalae</taxon>
        <taxon>rosids</taxon>
        <taxon>malvids</taxon>
        <taxon>Myrtales</taxon>
        <taxon>Lythraceae</taxon>
        <taxon>Trapa</taxon>
    </lineage>
</organism>
<protein>
    <submittedName>
        <fullName evidence="1">Uncharacterized protein</fullName>
    </submittedName>
</protein>
<proteinExistence type="predicted"/>
<sequence>MLEEPITMQEVCNSYIIHQSNKSVLLGESTACGYGAGVFCPFMYYPADNLVPFFSNAKGATIGDASVL</sequence>
<keyword evidence="2" id="KW-1185">Reference proteome</keyword>
<dbReference type="EMBL" id="JAXQNO010000019">
    <property type="protein sequence ID" value="KAK4774440.1"/>
    <property type="molecule type" value="Genomic_DNA"/>
</dbReference>
<comment type="caution">
    <text evidence="1">The sequence shown here is derived from an EMBL/GenBank/DDBJ whole genome shotgun (WGS) entry which is preliminary data.</text>
</comment>
<dbReference type="Proteomes" id="UP001346149">
    <property type="component" value="Unassembled WGS sequence"/>
</dbReference>
<evidence type="ECO:0000313" key="2">
    <source>
        <dbReference type="Proteomes" id="UP001346149"/>
    </source>
</evidence>
<name>A0AAN7QSZ4_TRANT</name>
<dbReference type="AlphaFoldDB" id="A0AAN7QSZ4"/>
<accession>A0AAN7QSZ4</accession>